<dbReference type="Pfam" id="PF07693">
    <property type="entry name" value="KAP_NTPase"/>
    <property type="match status" value="1"/>
</dbReference>
<keyword evidence="5" id="KW-1133">Transmembrane helix</keyword>
<feature type="repeat" description="WD" evidence="3">
    <location>
        <begin position="220"/>
        <end position="264"/>
    </location>
</feature>
<dbReference type="OrthoDB" id="88903at2"/>
<dbReference type="Proteomes" id="UP000291933">
    <property type="component" value="Unassembled WGS sequence"/>
</dbReference>
<keyword evidence="5" id="KW-0812">Transmembrane</keyword>
<evidence type="ECO:0000313" key="8">
    <source>
        <dbReference type="Proteomes" id="UP000291933"/>
    </source>
</evidence>
<comment type="caution">
    <text evidence="7">The sequence shown here is derived from an EMBL/GenBank/DDBJ whole genome shotgun (WGS) entry which is preliminary data.</text>
</comment>
<name>A0A4Q9KKP7_PROTD</name>
<keyword evidence="1 3" id="KW-0853">WD repeat</keyword>
<feature type="repeat" description="WD" evidence="3">
    <location>
        <begin position="174"/>
        <end position="218"/>
    </location>
</feature>
<organism evidence="7 8">
    <name type="scientific">Propioniciclava tarda</name>
    <dbReference type="NCBI Taxonomy" id="433330"/>
    <lineage>
        <taxon>Bacteria</taxon>
        <taxon>Bacillati</taxon>
        <taxon>Actinomycetota</taxon>
        <taxon>Actinomycetes</taxon>
        <taxon>Propionibacteriales</taxon>
        <taxon>Propionibacteriaceae</taxon>
        <taxon>Propioniciclava</taxon>
    </lineage>
</organism>
<feature type="repeat" description="WD" evidence="3">
    <location>
        <begin position="357"/>
        <end position="401"/>
    </location>
</feature>
<dbReference type="PROSITE" id="PS50294">
    <property type="entry name" value="WD_REPEATS_REGION"/>
    <property type="match status" value="9"/>
</dbReference>
<feature type="domain" description="KAP NTPase" evidence="6">
    <location>
        <begin position="674"/>
        <end position="1163"/>
    </location>
</feature>
<dbReference type="InterPro" id="IPR001680">
    <property type="entry name" value="WD40_rpt"/>
</dbReference>
<feature type="repeat" description="WD" evidence="3">
    <location>
        <begin position="104"/>
        <end position="126"/>
    </location>
</feature>
<dbReference type="InterPro" id="IPR015943">
    <property type="entry name" value="WD40/YVTN_repeat-like_dom_sf"/>
</dbReference>
<feature type="repeat" description="WD" evidence="3">
    <location>
        <begin position="541"/>
        <end position="585"/>
    </location>
</feature>
<feature type="region of interest" description="Disordered" evidence="4">
    <location>
        <begin position="1263"/>
        <end position="1283"/>
    </location>
</feature>
<feature type="repeat" description="WD" evidence="3">
    <location>
        <begin position="311"/>
        <end position="355"/>
    </location>
</feature>
<feature type="transmembrane region" description="Helical" evidence="5">
    <location>
        <begin position="864"/>
        <end position="882"/>
    </location>
</feature>
<dbReference type="PROSITE" id="PS50082">
    <property type="entry name" value="WD_REPEATS_2"/>
    <property type="match status" value="12"/>
</dbReference>
<proteinExistence type="predicted"/>
<dbReference type="PANTHER" id="PTHR22847">
    <property type="entry name" value="WD40 REPEAT PROTEIN"/>
    <property type="match status" value="1"/>
</dbReference>
<feature type="transmembrane region" description="Helical" evidence="5">
    <location>
        <begin position="804"/>
        <end position="824"/>
    </location>
</feature>
<evidence type="ECO:0000313" key="7">
    <source>
        <dbReference type="EMBL" id="TBT95072.1"/>
    </source>
</evidence>
<gene>
    <name evidence="7" type="ORF">ET996_07350</name>
</gene>
<dbReference type="InterPro" id="IPR036322">
    <property type="entry name" value="WD40_repeat_dom_sf"/>
</dbReference>
<evidence type="ECO:0000256" key="1">
    <source>
        <dbReference type="ARBA" id="ARBA00022574"/>
    </source>
</evidence>
<dbReference type="Gene3D" id="2.130.10.10">
    <property type="entry name" value="YVTN repeat-like/Quinoprotein amine dehydrogenase"/>
    <property type="match status" value="4"/>
</dbReference>
<evidence type="ECO:0000256" key="4">
    <source>
        <dbReference type="SAM" id="MobiDB-lite"/>
    </source>
</evidence>
<dbReference type="CDD" id="cd00200">
    <property type="entry name" value="WD40"/>
    <property type="match status" value="2"/>
</dbReference>
<feature type="compositionally biased region" description="Polar residues" evidence="4">
    <location>
        <begin position="1273"/>
        <end position="1283"/>
    </location>
</feature>
<dbReference type="PRINTS" id="PR00320">
    <property type="entry name" value="GPROTEINBRPT"/>
</dbReference>
<feature type="region of interest" description="Disordered" evidence="4">
    <location>
        <begin position="1038"/>
        <end position="1059"/>
    </location>
</feature>
<reference evidence="7 8" key="1">
    <citation type="submission" date="2019-01" db="EMBL/GenBank/DDBJ databases">
        <title>Lactibacter flavus gen. nov., sp. nov., a novel bacterium of the family Propionibacteriaceae isolated from raw milk and dairy products.</title>
        <authorList>
            <person name="Huptas C."/>
            <person name="Wenning M."/>
            <person name="Breitenwieser F."/>
            <person name="Doll E."/>
            <person name="Von Neubeck M."/>
            <person name="Busse H.-J."/>
            <person name="Scherer S."/>
        </authorList>
    </citation>
    <scope>NUCLEOTIDE SEQUENCE [LARGE SCALE GENOMIC DNA]</scope>
    <source>
        <strain evidence="7 8">DSM 22130</strain>
    </source>
</reference>
<dbReference type="RefSeq" id="WP_131171910.1">
    <property type="nucleotide sequence ID" value="NZ_FXTL01000006.1"/>
</dbReference>
<dbReference type="SUPFAM" id="SSF50978">
    <property type="entry name" value="WD40 repeat-like"/>
    <property type="match status" value="2"/>
</dbReference>
<feature type="repeat" description="WD" evidence="3">
    <location>
        <begin position="36"/>
        <end position="80"/>
    </location>
</feature>
<feature type="transmembrane region" description="Helical" evidence="5">
    <location>
        <begin position="774"/>
        <end position="792"/>
    </location>
</feature>
<dbReference type="InterPro" id="IPR020472">
    <property type="entry name" value="WD40_PAC1"/>
</dbReference>
<accession>A0A4Q9KKP7</accession>
<keyword evidence="5" id="KW-0472">Membrane</keyword>
<keyword evidence="2" id="KW-0677">Repeat</keyword>
<feature type="repeat" description="WD" evidence="3">
    <location>
        <begin position="403"/>
        <end position="447"/>
    </location>
</feature>
<feature type="compositionally biased region" description="Polar residues" evidence="4">
    <location>
        <begin position="635"/>
        <end position="645"/>
    </location>
</feature>
<evidence type="ECO:0000256" key="5">
    <source>
        <dbReference type="SAM" id="Phobius"/>
    </source>
</evidence>
<feature type="repeat" description="WD" evidence="3">
    <location>
        <begin position="587"/>
        <end position="621"/>
    </location>
</feature>
<feature type="repeat" description="WD" evidence="3">
    <location>
        <begin position="495"/>
        <end position="539"/>
    </location>
</feature>
<feature type="repeat" description="WD" evidence="3">
    <location>
        <begin position="449"/>
        <end position="493"/>
    </location>
</feature>
<dbReference type="InterPro" id="IPR011646">
    <property type="entry name" value="KAP_P-loop"/>
</dbReference>
<feature type="repeat" description="WD" evidence="3">
    <location>
        <begin position="128"/>
        <end position="172"/>
    </location>
</feature>
<feature type="transmembrane region" description="Helical" evidence="5">
    <location>
        <begin position="894"/>
        <end position="914"/>
    </location>
</feature>
<keyword evidence="8" id="KW-1185">Reference proteome</keyword>
<dbReference type="PANTHER" id="PTHR22847:SF637">
    <property type="entry name" value="WD REPEAT DOMAIN 5B"/>
    <property type="match status" value="1"/>
</dbReference>
<dbReference type="EMBL" id="SDMR01000007">
    <property type="protein sequence ID" value="TBT95072.1"/>
    <property type="molecule type" value="Genomic_DNA"/>
</dbReference>
<dbReference type="SMART" id="SM00320">
    <property type="entry name" value="WD40"/>
    <property type="match status" value="12"/>
</dbReference>
<feature type="region of interest" description="Disordered" evidence="4">
    <location>
        <begin position="627"/>
        <end position="646"/>
    </location>
</feature>
<evidence type="ECO:0000259" key="6">
    <source>
        <dbReference type="Pfam" id="PF07693"/>
    </source>
</evidence>
<evidence type="ECO:0000256" key="3">
    <source>
        <dbReference type="PROSITE-ProRule" id="PRU00221"/>
    </source>
</evidence>
<evidence type="ECO:0000256" key="2">
    <source>
        <dbReference type="ARBA" id="ARBA00022737"/>
    </source>
</evidence>
<dbReference type="Pfam" id="PF00400">
    <property type="entry name" value="WD40"/>
    <property type="match status" value="12"/>
</dbReference>
<protein>
    <recommendedName>
        <fullName evidence="6">KAP NTPase domain-containing protein</fullName>
    </recommendedName>
</protein>
<sequence>MAVGIDDGMPIVVYGSRDGFIRRWGGYTANAVGDLATNHEGPVWSVAIGTDNAGRALIVSGGDDGTIRRWTASTGKALGEPIQSEQGSVWSVAIAAIDNGQLQIVSAGDDGTIRCWDATTGESLGEPLSGHQGSALSVAISVDVAGKALIASSGTDGTIRRWDASTGMPVGDPLMGHQGSVLSVAIGTGADAAPLIISGGDDGTIRRWDATTGRPVGDPITGHRGAVRSVALGFDANGRALILSGGEDGATRRWDLSGGGPVGSALGDGEGAVRSVAAGQDVTGVYYIVSGGDEVMRRWNATTGKPIGDALTGHRGAVRSVALCAEANSRILIVSGGADGTVRRWDASTGRPIGAPLTGHRGWVRSIAIGADAKSRTMIVSGGEDGSVRRWDATTGQPIGQAITGHEGMVMSVTLGADVNSRTVIVSGGADATIRRWDATTGQPIGQAITTHQGMVMSLALGADASSRTVIVSGGEDATIRRWDATTGQPIGQAIKGHHDSVVSLAVGADANSRTVIVSGGDDATIRRWDATTGQPIGQAITGHRDSVVSVALGADRAGRPYIASGGDDATIRRWDATTGQPIGQAITSHRGPVLSIAIGTDRTRGKSAVSGGQDGTIRHWILVDDGSEPLADPQSETGALSGENTGAEDALSRDILVQHLIASSDRLLDTESTTRGTIVVQLDGPWGSGKTVLTRLLREKLSEGGQPSDVLKGSALRHPIVVEFDAWRESGVKPPWWALAVGLHRAVQRSRSWPARAALNLTWAAQRIARSPALIWTALAVVVVLLIGLLWPTQMKSMSELLAPIGGVAVAALALSRVLFWSAPVFGQLQHRTDDNPNEEVRAMLTQLRAWTPRYNTSRRWEWTAAFGLALLMMQVGLALWPDTPIPPQQQPLFTVLLLTIAAVLGLTTLFTAPPPATSVGQTNPSAHRPIILIVDNLDRCSTEATVAFLETIQVLIRQADGGDDQQPIAPLVVVVPADSQWVRTAFSTSFKDFSGLGNDAKTLGADFLQKLFEHTVLVPELNPQQVATFTRHVTGLGTQPPNLAPQAAPVPGHRAMSRDDETVDATGVQVDTDPMPSTPQQAIASADALVEEIKSAPLSRLDDLARDNRVTTLSTDDRNRVLGMVVNRQAEPAAQHAKEHLLERNVALLPANPRLIRRIANYWTMLQALKLYLAHGLGQDVLMRAAVVAIQFPTLAELVLRSTWLTTIDAATKDSDKDPQDVKTARALLKRPDVQTALIGPDGPVTLVQLARAYGRFVPDAPATTGAHPDSSAQPPLSASV</sequence>